<dbReference type="PANTHER" id="PTHR30329:SF21">
    <property type="entry name" value="LIPOPROTEIN YIAD-RELATED"/>
    <property type="match status" value="1"/>
</dbReference>
<dbReference type="InterPro" id="IPR050330">
    <property type="entry name" value="Bact_OuterMem_StrucFunc"/>
</dbReference>
<accession>A0A8J3Y7M5</accession>
<dbReference type="RefSeq" id="WP_203938083.1">
    <property type="nucleotide sequence ID" value="NZ_BAAAGJ010000009.1"/>
</dbReference>
<keyword evidence="4" id="KW-1185">Reference proteome</keyword>
<evidence type="ECO:0000256" key="1">
    <source>
        <dbReference type="PROSITE-ProRule" id="PRU00473"/>
    </source>
</evidence>
<dbReference type="PROSITE" id="PS51123">
    <property type="entry name" value="OMPA_2"/>
    <property type="match status" value="1"/>
</dbReference>
<dbReference type="SUPFAM" id="SSF103088">
    <property type="entry name" value="OmpA-like"/>
    <property type="match status" value="1"/>
</dbReference>
<dbReference type="PANTHER" id="PTHR30329">
    <property type="entry name" value="STATOR ELEMENT OF FLAGELLAR MOTOR COMPLEX"/>
    <property type="match status" value="1"/>
</dbReference>
<sequence length="452" mass="47836">MKTLPDNPSLDHLRRQAKDLLAGLRDSAPAATLAEAQASLAGQYGFRTWADLKAEVDRRRGRADVADPGLARRIAERFALGAVAGEMRSVSRPDEMGRRWVLETERGRWAPRTVDDVYPVTDGEDNAQFQEAAARAGVVVPAPVRSAAGAVVEEIDGHRWRVYAQVASGPPLAAPAGAATLVRPTVTGTQVRVAVNVRFSGVVTVPVTVSDGTGTATTALRITVRPAAVVAATGRIVANPEVRGRLATPSYVDGRPTSRTLSTRVDSQLTWRVSPTTSVVGYRVDLNGVRVCTVAAVPGAALQSCRVDGAAVTPGDILRVTAVGAGGTLSVSTGASITPAAATNRLLAVVYFPSGEFVLDATARRVLADVARQARTYGFTTARMVGHTDSDSSASFNERLSRQRADQVADYFRRAYPGLRATHTGHGEALPALPNTTDRNKAANRRVEIYVG</sequence>
<gene>
    <name evidence="3" type="ORF">Sya03_21520</name>
</gene>
<dbReference type="CDD" id="cd07185">
    <property type="entry name" value="OmpA_C-like"/>
    <property type="match status" value="1"/>
</dbReference>
<comment type="caution">
    <text evidence="3">The sequence shown here is derived from an EMBL/GenBank/DDBJ whole genome shotgun (WGS) entry which is preliminary data.</text>
</comment>
<dbReference type="GO" id="GO:0016020">
    <property type="term" value="C:membrane"/>
    <property type="evidence" value="ECO:0007669"/>
    <property type="project" value="UniProtKB-UniRule"/>
</dbReference>
<evidence type="ECO:0000259" key="2">
    <source>
        <dbReference type="PROSITE" id="PS51123"/>
    </source>
</evidence>
<dbReference type="EMBL" id="BOOY01000014">
    <property type="protein sequence ID" value="GIJ02800.1"/>
    <property type="molecule type" value="Genomic_DNA"/>
</dbReference>
<dbReference type="Gene3D" id="3.30.1330.60">
    <property type="entry name" value="OmpA-like domain"/>
    <property type="match status" value="1"/>
</dbReference>
<protein>
    <recommendedName>
        <fullName evidence="2">OmpA-like domain-containing protein</fullName>
    </recommendedName>
</protein>
<dbReference type="Pfam" id="PF00691">
    <property type="entry name" value="OmpA"/>
    <property type="match status" value="1"/>
</dbReference>
<name>A0A8J3Y7M5_9ACTN</name>
<dbReference type="AlphaFoldDB" id="A0A8J3Y7M5"/>
<dbReference type="InterPro" id="IPR036737">
    <property type="entry name" value="OmpA-like_sf"/>
</dbReference>
<reference evidence="3" key="1">
    <citation type="submission" date="2021-01" db="EMBL/GenBank/DDBJ databases">
        <title>Whole genome shotgun sequence of Spirilliplanes yamanashiensis NBRC 15828.</title>
        <authorList>
            <person name="Komaki H."/>
            <person name="Tamura T."/>
        </authorList>
    </citation>
    <scope>NUCLEOTIDE SEQUENCE</scope>
    <source>
        <strain evidence="3">NBRC 15828</strain>
    </source>
</reference>
<dbReference type="Proteomes" id="UP000652013">
    <property type="component" value="Unassembled WGS sequence"/>
</dbReference>
<organism evidence="3 4">
    <name type="scientific">Spirilliplanes yamanashiensis</name>
    <dbReference type="NCBI Taxonomy" id="42233"/>
    <lineage>
        <taxon>Bacteria</taxon>
        <taxon>Bacillati</taxon>
        <taxon>Actinomycetota</taxon>
        <taxon>Actinomycetes</taxon>
        <taxon>Micromonosporales</taxon>
        <taxon>Micromonosporaceae</taxon>
        <taxon>Spirilliplanes</taxon>
    </lineage>
</organism>
<proteinExistence type="predicted"/>
<evidence type="ECO:0000313" key="3">
    <source>
        <dbReference type="EMBL" id="GIJ02800.1"/>
    </source>
</evidence>
<evidence type="ECO:0000313" key="4">
    <source>
        <dbReference type="Proteomes" id="UP000652013"/>
    </source>
</evidence>
<feature type="domain" description="OmpA-like" evidence="2">
    <location>
        <begin position="339"/>
        <end position="452"/>
    </location>
</feature>
<dbReference type="InterPro" id="IPR006665">
    <property type="entry name" value="OmpA-like"/>
</dbReference>
<keyword evidence="1" id="KW-0472">Membrane</keyword>